<keyword evidence="2" id="KW-1185">Reference proteome</keyword>
<evidence type="ECO:0008006" key="3">
    <source>
        <dbReference type="Google" id="ProtNLM"/>
    </source>
</evidence>
<evidence type="ECO:0000313" key="1">
    <source>
        <dbReference type="EMBL" id="KAF0973878.1"/>
    </source>
</evidence>
<organism evidence="1 2">
    <name type="scientific">Naegleria fowleri</name>
    <name type="common">Brain eating amoeba</name>
    <dbReference type="NCBI Taxonomy" id="5763"/>
    <lineage>
        <taxon>Eukaryota</taxon>
        <taxon>Discoba</taxon>
        <taxon>Heterolobosea</taxon>
        <taxon>Tetramitia</taxon>
        <taxon>Eutetramitia</taxon>
        <taxon>Vahlkampfiidae</taxon>
        <taxon>Naegleria</taxon>
    </lineage>
</organism>
<dbReference type="OrthoDB" id="2186770at2759"/>
<accession>A0A6A5BIK7</accession>
<dbReference type="Gene3D" id="2.40.50.140">
    <property type="entry name" value="Nucleic acid-binding proteins"/>
    <property type="match status" value="1"/>
</dbReference>
<dbReference type="VEuPathDB" id="AmoebaDB:NF0088910"/>
<dbReference type="GO" id="GO:0016233">
    <property type="term" value="P:telomere capping"/>
    <property type="evidence" value="ECO:0007669"/>
    <property type="project" value="TreeGrafter"/>
</dbReference>
<dbReference type="AlphaFoldDB" id="A0A6A5BIK7"/>
<dbReference type="GeneID" id="68114483"/>
<gene>
    <name evidence="1" type="ORF">FDP41_007265</name>
</gene>
<comment type="caution">
    <text evidence="1">The sequence shown here is derived from an EMBL/GenBank/DDBJ whole genome shotgun (WGS) entry which is preliminary data.</text>
</comment>
<dbReference type="PANTHER" id="PTHR14513:SF0">
    <property type="entry name" value="PROTECTION OF TELOMERES PROTEIN 1"/>
    <property type="match status" value="1"/>
</dbReference>
<dbReference type="GO" id="GO:0098505">
    <property type="term" value="F:G-rich strand telomeric DNA binding"/>
    <property type="evidence" value="ECO:0007669"/>
    <property type="project" value="TreeGrafter"/>
</dbReference>
<reference evidence="1 2" key="1">
    <citation type="journal article" date="2019" name="Sci. Rep.">
        <title>Nanopore sequencing improves the draft genome of the human pathogenic amoeba Naegleria fowleri.</title>
        <authorList>
            <person name="Liechti N."/>
            <person name="Schurch N."/>
            <person name="Bruggmann R."/>
            <person name="Wittwer M."/>
        </authorList>
    </citation>
    <scope>NUCLEOTIDE SEQUENCE [LARGE SCALE GENOMIC DNA]</scope>
    <source>
        <strain evidence="1 2">ATCC 30894</strain>
    </source>
</reference>
<dbReference type="EMBL" id="VFQX01000058">
    <property type="protein sequence ID" value="KAF0973878.1"/>
    <property type="molecule type" value="Genomic_DNA"/>
</dbReference>
<proteinExistence type="predicted"/>
<sequence length="580" mass="66547">MRVKDIDGTFSRIDHPQSLRGNVKIYDDDHRDYTSSTTTNDKKKRRRNERFEFSFILEDVPNNDDDEKEGSISSPGGTNCIQVAFSKTRLSDVDFSDWMNICTFGRKLITLQNVSVEPCIDSDSDSEYETEDESISCCHPYRIIIDKDSLVQVDDVLYDLEYVEPKQQLVTKKKKPGYVYTKISEIHNDGTYNIYGVVCDYKTRRKTDMRTFTMTLKVIDESSTASTASVGFLLVTINHNNEKNVSNCHCVGQIFRCHRLVVKKTKYGYQGNAGPGFDYFFINSTLDQPVPDDLLYKKSFSEEDFTRITELKTFSNHFFTQSFDVVKHIPVIASEQQYLRDLAGVKNRASMVDVGFFMDVVCRVEEWNNDGGLVLLLTVDDLTSKAKVSIKSNEVIDYLEQEVKYIFNENRQVWVKLRNVQCPPITEWADGSYVPLGLFNGSVVILPQKHFYITRCLEKSRNHNALPPSTTAIVSSHASLKGQDYIEHLSPIITITTKVDYSQAPITPLSEIIHNPVIPYKYRTRAKVVDYYPKQIEEFTRPNKIPQTPSSSSILQEYRYLFQIKLVDETGSNALTLFLF</sequence>
<protein>
    <recommendedName>
        <fullName evidence="3">Telomeric single stranded DNA binding POT1/Cdc13 domain-containing protein</fullName>
    </recommendedName>
</protein>
<dbReference type="GO" id="GO:0000783">
    <property type="term" value="C:nuclear telomere cap complex"/>
    <property type="evidence" value="ECO:0007669"/>
    <property type="project" value="TreeGrafter"/>
</dbReference>
<dbReference type="Proteomes" id="UP000444721">
    <property type="component" value="Unassembled WGS sequence"/>
</dbReference>
<dbReference type="InterPro" id="IPR012340">
    <property type="entry name" value="NA-bd_OB-fold"/>
</dbReference>
<dbReference type="GO" id="GO:0032210">
    <property type="term" value="P:regulation of telomere maintenance via telomerase"/>
    <property type="evidence" value="ECO:0007669"/>
    <property type="project" value="TreeGrafter"/>
</dbReference>
<name>A0A6A5BIK7_NAEFO</name>
<dbReference type="RefSeq" id="XP_044558591.1">
    <property type="nucleotide sequence ID" value="XM_044710991.1"/>
</dbReference>
<dbReference type="SUPFAM" id="SSF50249">
    <property type="entry name" value="Nucleic acid-binding proteins"/>
    <property type="match status" value="1"/>
</dbReference>
<dbReference type="InterPro" id="IPR028389">
    <property type="entry name" value="POT1"/>
</dbReference>
<dbReference type="VEuPathDB" id="AmoebaDB:FDP41_007265"/>
<dbReference type="VEuPathDB" id="AmoebaDB:NfTy_009910"/>
<dbReference type="PANTHER" id="PTHR14513">
    <property type="entry name" value="PROTECTION OF TELOMERES 1"/>
    <property type="match status" value="1"/>
</dbReference>
<dbReference type="GO" id="GO:0010521">
    <property type="term" value="F:telomerase inhibitor activity"/>
    <property type="evidence" value="ECO:0007669"/>
    <property type="project" value="TreeGrafter"/>
</dbReference>
<evidence type="ECO:0000313" key="2">
    <source>
        <dbReference type="Proteomes" id="UP000444721"/>
    </source>
</evidence>